<keyword evidence="2" id="KW-1185">Reference proteome</keyword>
<dbReference type="EMBL" id="UYRU01049768">
    <property type="protein sequence ID" value="VDN10709.1"/>
    <property type="molecule type" value="Genomic_DNA"/>
</dbReference>
<dbReference type="AlphaFoldDB" id="A0A3P7NN40"/>
<proteinExistence type="predicted"/>
<organism evidence="1 2">
    <name type="scientific">Dibothriocephalus latus</name>
    <name type="common">Fish tapeworm</name>
    <name type="synonym">Diphyllobothrium latum</name>
    <dbReference type="NCBI Taxonomy" id="60516"/>
    <lineage>
        <taxon>Eukaryota</taxon>
        <taxon>Metazoa</taxon>
        <taxon>Spiralia</taxon>
        <taxon>Lophotrochozoa</taxon>
        <taxon>Platyhelminthes</taxon>
        <taxon>Cestoda</taxon>
        <taxon>Eucestoda</taxon>
        <taxon>Diphyllobothriidea</taxon>
        <taxon>Diphyllobothriidae</taxon>
        <taxon>Dibothriocephalus</taxon>
    </lineage>
</organism>
<gene>
    <name evidence="1" type="ORF">DILT_LOCUS6540</name>
</gene>
<name>A0A3P7NN40_DIBLA</name>
<accession>A0A3P7NN40</accession>
<protein>
    <submittedName>
        <fullName evidence="1">Uncharacterized protein</fullName>
    </submittedName>
</protein>
<reference evidence="1 2" key="1">
    <citation type="submission" date="2018-11" db="EMBL/GenBank/DDBJ databases">
        <authorList>
            <consortium name="Pathogen Informatics"/>
        </authorList>
    </citation>
    <scope>NUCLEOTIDE SEQUENCE [LARGE SCALE GENOMIC DNA]</scope>
</reference>
<evidence type="ECO:0000313" key="1">
    <source>
        <dbReference type="EMBL" id="VDN10709.1"/>
    </source>
</evidence>
<sequence length="103" mass="11375">MNFPVTSTYFVPPGASGVSADGTELLNEPWRQCVPEIPSWQQRLPPYGLDPYAEIRKLACLPRPTKEVEAEGACFDGRNLQTLTTKGTDSLQNSAFLNNGFQK</sequence>
<dbReference type="Proteomes" id="UP000281553">
    <property type="component" value="Unassembled WGS sequence"/>
</dbReference>
<evidence type="ECO:0000313" key="2">
    <source>
        <dbReference type="Proteomes" id="UP000281553"/>
    </source>
</evidence>